<dbReference type="EMBL" id="JADGKB010000012">
    <property type="protein sequence ID" value="KAJ3260243.1"/>
    <property type="molecule type" value="Genomic_DNA"/>
</dbReference>
<comment type="similarity">
    <text evidence="1">Belongs to the saccharopine dehydrogenase family.</text>
</comment>
<evidence type="ECO:0000313" key="5">
    <source>
        <dbReference type="Proteomes" id="UP001210925"/>
    </source>
</evidence>
<keyword evidence="2" id="KW-0472">Membrane</keyword>
<dbReference type="Gene3D" id="3.40.50.720">
    <property type="entry name" value="NAD(P)-binding Rossmann-like Domain"/>
    <property type="match status" value="1"/>
</dbReference>
<proteinExistence type="inferred from homology"/>
<keyword evidence="2" id="KW-1133">Transmembrane helix</keyword>
<dbReference type="Proteomes" id="UP001210925">
    <property type="component" value="Unassembled WGS sequence"/>
</dbReference>
<dbReference type="Pfam" id="PF03435">
    <property type="entry name" value="Sacchrp_dh_NADP"/>
    <property type="match status" value="1"/>
</dbReference>
<keyword evidence="5" id="KW-1185">Reference proteome</keyword>
<evidence type="ECO:0000256" key="2">
    <source>
        <dbReference type="SAM" id="Phobius"/>
    </source>
</evidence>
<dbReference type="GO" id="GO:0009247">
    <property type="term" value="P:glycolipid biosynthetic process"/>
    <property type="evidence" value="ECO:0007669"/>
    <property type="project" value="TreeGrafter"/>
</dbReference>
<comment type="caution">
    <text evidence="4">The sequence shown here is derived from an EMBL/GenBank/DDBJ whole genome shotgun (WGS) entry which is preliminary data.</text>
</comment>
<sequence length="413" mass="45038">MSEKRNFDIIVWGATGFTGRLVAEYLTVHAPKQVKFAIAGRSKSKLAEIANMIKPLDKVDRFASGVPTLVADSSDQKSLDALVAQAKVIITTVGPYAKYVDACVRHRTHYLDLTGEPHFVKKVIDLYHDKAVENKTLIINSSGFDSVPSDIGTLLIANHFKSKGLSTNNVRYSSWAVSGGVSGGTLASGTNMIDELSFKQLMELNSNPDYLTPKQPNKSTWTSAGMYYDKGLKVWQFPFIMEVCNLRNVRRSNYLLDYGPNFQYCEGTRAPNVIVAAIATVVIYSVTVLMLLKPFRRLISYLVPPGTGPNEKTRKNGHFTCKLYGEATDKSGKNIGALAVVKGVEDPGYGETSKMISEAALTLVLDQEKFNDPSVVGQFKLHAGGVVTPASAMGLAYAIRLRNAGMTFSVSDA</sequence>
<evidence type="ECO:0000259" key="3">
    <source>
        <dbReference type="Pfam" id="PF03435"/>
    </source>
</evidence>
<dbReference type="SUPFAM" id="SSF51735">
    <property type="entry name" value="NAD(P)-binding Rossmann-fold domains"/>
    <property type="match status" value="1"/>
</dbReference>
<feature type="domain" description="Saccharopine dehydrogenase NADP binding" evidence="3">
    <location>
        <begin position="9"/>
        <end position="136"/>
    </location>
</feature>
<dbReference type="InterPro" id="IPR005097">
    <property type="entry name" value="Sacchrp_dh_NADP-bd"/>
</dbReference>
<dbReference type="PANTHER" id="PTHR12286:SF5">
    <property type="entry name" value="SACCHAROPINE DEHYDROGENASE-LIKE OXIDOREDUCTASE"/>
    <property type="match status" value="1"/>
</dbReference>
<dbReference type="PANTHER" id="PTHR12286">
    <property type="entry name" value="SACCHAROPINE DEHYDROGENASE-LIKE OXIDOREDUCTASE"/>
    <property type="match status" value="1"/>
</dbReference>
<gene>
    <name evidence="4" type="ORF">HK103_000878</name>
</gene>
<dbReference type="InterPro" id="IPR036291">
    <property type="entry name" value="NAD(P)-bd_dom_sf"/>
</dbReference>
<evidence type="ECO:0000313" key="4">
    <source>
        <dbReference type="EMBL" id="KAJ3260243.1"/>
    </source>
</evidence>
<dbReference type="InterPro" id="IPR051276">
    <property type="entry name" value="Saccharopine_DH-like_oxidrdct"/>
</dbReference>
<dbReference type="AlphaFoldDB" id="A0AAD5Y594"/>
<feature type="transmembrane region" description="Helical" evidence="2">
    <location>
        <begin position="273"/>
        <end position="292"/>
    </location>
</feature>
<evidence type="ECO:0000256" key="1">
    <source>
        <dbReference type="ARBA" id="ARBA00038048"/>
    </source>
</evidence>
<name>A0AAD5Y594_9FUNG</name>
<accession>A0AAD5Y594</accession>
<protein>
    <recommendedName>
        <fullName evidence="3">Saccharopine dehydrogenase NADP binding domain-containing protein</fullName>
    </recommendedName>
</protein>
<dbReference type="GO" id="GO:0005886">
    <property type="term" value="C:plasma membrane"/>
    <property type="evidence" value="ECO:0007669"/>
    <property type="project" value="TreeGrafter"/>
</dbReference>
<reference evidence="4" key="1">
    <citation type="submission" date="2020-05" db="EMBL/GenBank/DDBJ databases">
        <title>Phylogenomic resolution of chytrid fungi.</title>
        <authorList>
            <person name="Stajich J.E."/>
            <person name="Amses K."/>
            <person name="Simmons R."/>
            <person name="Seto K."/>
            <person name="Myers J."/>
            <person name="Bonds A."/>
            <person name="Quandt C.A."/>
            <person name="Barry K."/>
            <person name="Liu P."/>
            <person name="Grigoriev I."/>
            <person name="Longcore J.E."/>
            <person name="James T.Y."/>
        </authorList>
    </citation>
    <scope>NUCLEOTIDE SEQUENCE</scope>
    <source>
        <strain evidence="4">PLAUS21</strain>
    </source>
</reference>
<keyword evidence="2" id="KW-0812">Transmembrane</keyword>
<organism evidence="4 5">
    <name type="scientific">Boothiomyces macroporosus</name>
    <dbReference type="NCBI Taxonomy" id="261099"/>
    <lineage>
        <taxon>Eukaryota</taxon>
        <taxon>Fungi</taxon>
        <taxon>Fungi incertae sedis</taxon>
        <taxon>Chytridiomycota</taxon>
        <taxon>Chytridiomycota incertae sedis</taxon>
        <taxon>Chytridiomycetes</taxon>
        <taxon>Rhizophydiales</taxon>
        <taxon>Terramycetaceae</taxon>
        <taxon>Boothiomyces</taxon>
    </lineage>
</organism>